<gene>
    <name evidence="1" type="ORF">P0O15_02790</name>
</gene>
<dbReference type="EMBL" id="JARFPK010000007">
    <property type="protein sequence ID" value="MDF0590105.1"/>
    <property type="molecule type" value="Genomic_DNA"/>
</dbReference>
<evidence type="ECO:0000313" key="2">
    <source>
        <dbReference type="Proteomes" id="UP001220010"/>
    </source>
</evidence>
<protein>
    <submittedName>
        <fullName evidence="1">Uncharacterized protein</fullName>
    </submittedName>
</protein>
<keyword evidence="2" id="KW-1185">Reference proteome</keyword>
<organism evidence="1 2">
    <name type="scientific">Candidatus Methanocrinis natronophilus</name>
    <dbReference type="NCBI Taxonomy" id="3033396"/>
    <lineage>
        <taxon>Archaea</taxon>
        <taxon>Methanobacteriati</taxon>
        <taxon>Methanobacteriota</taxon>
        <taxon>Stenosarchaea group</taxon>
        <taxon>Methanomicrobia</taxon>
        <taxon>Methanotrichales</taxon>
        <taxon>Methanotrichaceae</taxon>
        <taxon>Methanocrinis</taxon>
    </lineage>
</organism>
<accession>A0ABT5X5Y9</accession>
<sequence>MITRTRKGGSPVDGWAGGGGVAKVVHLSTFQRSGQRSLSLYFLNINFLRHFPGRYQPDLRNPSAARLVCSRKTSTTRGFSPIPRRFKSTS</sequence>
<proteinExistence type="predicted"/>
<reference evidence="1 2" key="1">
    <citation type="submission" date="2023-03" db="EMBL/GenBank/DDBJ databases">
        <title>WGS of Methanotrichaceae archaeon Mx.</title>
        <authorList>
            <person name="Sorokin D.Y."/>
            <person name="Merkel A.Y."/>
        </authorList>
    </citation>
    <scope>NUCLEOTIDE SEQUENCE [LARGE SCALE GENOMIC DNA]</scope>
    <source>
        <strain evidence="1 2">Mx</strain>
    </source>
</reference>
<evidence type="ECO:0000313" key="1">
    <source>
        <dbReference type="EMBL" id="MDF0590105.1"/>
    </source>
</evidence>
<name>A0ABT5X5Y9_9EURY</name>
<dbReference type="Proteomes" id="UP001220010">
    <property type="component" value="Unassembled WGS sequence"/>
</dbReference>
<comment type="caution">
    <text evidence="1">The sequence shown here is derived from an EMBL/GenBank/DDBJ whole genome shotgun (WGS) entry which is preliminary data.</text>
</comment>